<dbReference type="Proteomes" id="UP000219374">
    <property type="component" value="Unassembled WGS sequence"/>
</dbReference>
<keyword evidence="2" id="KW-1185">Reference proteome</keyword>
<dbReference type="Pfam" id="PF13618">
    <property type="entry name" value="Gluconate_2-dh3"/>
    <property type="match status" value="1"/>
</dbReference>
<name>A0A286DBR3_9GAMM</name>
<dbReference type="PROSITE" id="PS51257">
    <property type="entry name" value="PROKAR_LIPOPROTEIN"/>
    <property type="match status" value="1"/>
</dbReference>
<dbReference type="RefSeq" id="WP_238394563.1">
    <property type="nucleotide sequence ID" value="NZ_OCND01000008.1"/>
</dbReference>
<accession>A0A286DBR3</accession>
<evidence type="ECO:0000313" key="2">
    <source>
        <dbReference type="Proteomes" id="UP000219374"/>
    </source>
</evidence>
<dbReference type="InterPro" id="IPR027056">
    <property type="entry name" value="Gluconate_2DH_su3"/>
</dbReference>
<organism evidence="1 2">
    <name type="scientific">Pseudoxanthomonas wuyuanensis</name>
    <dbReference type="NCBI Taxonomy" id="1073196"/>
    <lineage>
        <taxon>Bacteria</taxon>
        <taxon>Pseudomonadati</taxon>
        <taxon>Pseudomonadota</taxon>
        <taxon>Gammaproteobacteria</taxon>
        <taxon>Lysobacterales</taxon>
        <taxon>Lysobacteraceae</taxon>
        <taxon>Pseudoxanthomonas</taxon>
    </lineage>
</organism>
<proteinExistence type="predicted"/>
<reference evidence="1 2" key="1">
    <citation type="submission" date="2017-09" db="EMBL/GenBank/DDBJ databases">
        <authorList>
            <person name="Ehlers B."/>
            <person name="Leendertz F.H."/>
        </authorList>
    </citation>
    <scope>NUCLEOTIDE SEQUENCE [LARGE SCALE GENOMIC DNA]</scope>
    <source>
        <strain evidence="1 2">CGMCC 1.10978</strain>
    </source>
</reference>
<dbReference type="AlphaFoldDB" id="A0A286DBR3"/>
<sequence length="214" mass="23046">MKTDLNRREAIRRVALLMGGAVSAPAILGVLAGCSAEPGGDAAGAAAEWKPIFLTAAQAALVAEVAEIMIPRTDTPGARDVGVAAFIDKMLKDAYPKEDQERFFAGLADFEAQAQREHGRAFLELEPAQRAALVKQAHDPAIEVERASTLPIAKRNRPFILTMKELTLLGYFTSEPGATQVLQYRPVPGAFHACVPLAQAGKGRTWATQTSYRF</sequence>
<protein>
    <submittedName>
        <fullName evidence="1">Gluconate 2-dehydrogenase subunit 3</fullName>
    </submittedName>
</protein>
<evidence type="ECO:0000313" key="1">
    <source>
        <dbReference type="EMBL" id="SOD56104.1"/>
    </source>
</evidence>
<gene>
    <name evidence="1" type="ORF">SAMN06296416_108177</name>
</gene>
<dbReference type="EMBL" id="OCND01000008">
    <property type="protein sequence ID" value="SOD56104.1"/>
    <property type="molecule type" value="Genomic_DNA"/>
</dbReference>